<feature type="compositionally biased region" description="Low complexity" evidence="2">
    <location>
        <begin position="492"/>
        <end position="502"/>
    </location>
</feature>
<dbReference type="EMBL" id="CP014242">
    <property type="protein sequence ID" value="AMD18798.1"/>
    <property type="molecule type" value="Genomic_DNA"/>
</dbReference>
<protein>
    <submittedName>
        <fullName evidence="4">HBL104Wp</fullName>
    </submittedName>
</protein>
<evidence type="ECO:0000256" key="1">
    <source>
        <dbReference type="ARBA" id="ARBA00005352"/>
    </source>
</evidence>
<dbReference type="InterPro" id="IPR043987">
    <property type="entry name" value="CCZ1/INTU/HSP4_longin_1"/>
</dbReference>
<dbReference type="STRING" id="45286.A0A109UWD8"/>
<dbReference type="GO" id="GO:0035658">
    <property type="term" value="C:Mon1-Ccz1 complex"/>
    <property type="evidence" value="ECO:0007669"/>
    <property type="project" value="InterPro"/>
</dbReference>
<feature type="domain" description="CCZ1/INTU/HSP4 first Longin" evidence="3">
    <location>
        <begin position="1"/>
        <end position="121"/>
    </location>
</feature>
<evidence type="ECO:0000256" key="2">
    <source>
        <dbReference type="SAM" id="MobiDB-lite"/>
    </source>
</evidence>
<evidence type="ECO:0000313" key="4">
    <source>
        <dbReference type="EMBL" id="AMD18798.1"/>
    </source>
</evidence>
<organism evidence="4 5">
    <name type="scientific">Eremothecium sinecaudum</name>
    <dbReference type="NCBI Taxonomy" id="45286"/>
    <lineage>
        <taxon>Eukaryota</taxon>
        <taxon>Fungi</taxon>
        <taxon>Dikarya</taxon>
        <taxon>Ascomycota</taxon>
        <taxon>Saccharomycotina</taxon>
        <taxon>Saccharomycetes</taxon>
        <taxon>Saccharomycetales</taxon>
        <taxon>Saccharomycetaceae</taxon>
        <taxon>Eremothecium</taxon>
    </lineage>
</organism>
<name>A0A109UWD8_9SACH</name>
<dbReference type="PANTHER" id="PTHR13056:SF0">
    <property type="entry name" value="VACUOLAR FUSION PROTEIN CCZ1 HOMOLOG-RELATED"/>
    <property type="match status" value="1"/>
</dbReference>
<feature type="region of interest" description="Disordered" evidence="2">
    <location>
        <begin position="492"/>
        <end position="531"/>
    </location>
</feature>
<feature type="compositionally biased region" description="Polar residues" evidence="2">
    <location>
        <begin position="512"/>
        <end position="523"/>
    </location>
</feature>
<dbReference type="OrthoDB" id="240546at2759"/>
<dbReference type="GO" id="GO:0016192">
    <property type="term" value="P:vesicle-mediated transport"/>
    <property type="evidence" value="ECO:0007669"/>
    <property type="project" value="InterPro"/>
</dbReference>
<dbReference type="InterPro" id="IPR013176">
    <property type="entry name" value="Ccz1"/>
</dbReference>
<proteinExistence type="inferred from homology"/>
<dbReference type="PANTHER" id="PTHR13056">
    <property type="entry name" value="VACUOLAR FUSION PROTEIN CCZ1 HOMOLOG-RELATED"/>
    <property type="match status" value="1"/>
</dbReference>
<accession>A0A109UWD8</accession>
<dbReference type="AlphaFoldDB" id="A0A109UWD8"/>
<keyword evidence="5" id="KW-1185">Reference proteome</keyword>
<dbReference type="GeneID" id="28721966"/>
<reference evidence="4 5" key="1">
    <citation type="submission" date="2016-01" db="EMBL/GenBank/DDBJ databases">
        <title>Genome sequence of the yeast Holleya sinecauda.</title>
        <authorList>
            <person name="Dietrich F.S."/>
        </authorList>
    </citation>
    <scope>NUCLEOTIDE SEQUENCE [LARGE SCALE GENOMIC DNA]</scope>
    <source>
        <strain evidence="4 5">ATCC 58844</strain>
    </source>
</reference>
<evidence type="ECO:0000313" key="5">
    <source>
        <dbReference type="Proteomes" id="UP000243052"/>
    </source>
</evidence>
<gene>
    <name evidence="4" type="ORF">AW171_hschr2315</name>
</gene>
<sequence length="659" mass="76336">MEFIAVYNPKLCHKEGEEWKQVLLYHSFQETNDEPIPLNEKLSLIGIMQGIWNFTHNFSMNSADLSMKYIDTRLDHCRLLAVEVERDYFLAFGVEDDNYYPSAYYIKELYHSYNFFCMKCGSMGSFRSSEELTDKLNEYFVTYWYDLMLLPEAIYASNLTNVYWHEGFKVGELDICTTQWETYIKHQILLDDESYLGLKDICVYKLPRDRQNHPRQYGMIRNFTPEFKSLPVLSNWIYNLDRIFDSAFSPHVLSDHVRLLRPDESDIDSDGHLKQSIGRQLWDNVTMPISMTYDAISEVGNLAGINAVVHGINKITTGLNTMTNKFAWPKSKTASPDLKSPSVRHGFLISALSLDSLPEAYKYRRFQLQFESDNSPPKWYKVLFWHYNDYLFTLIFEDDFKRIWDPKYLEELNIKLFESMTILQESVVNPQGDSDKFAYAVLNKETNRIESSIPTTNFNRKDDSTSSPLQLIVSGIDDTLRFLVSDQVSPSTTLSFSTLPPTQNSPDDAASRTRSTGENSETIRNPKAGGVNIFNWKSSTEKPHRVTSKADNDTSFSSLSYEKLLELNVELCKMYSGVLKSECKRDSVMEEKLIKLSNGILCYIGVSSKEVVVIVKNWFLEDRNVKYLKPGMNKRDTNIMINSLGKDVRKWWDDRSTKL</sequence>
<dbReference type="RefSeq" id="XP_017985794.1">
    <property type="nucleotide sequence ID" value="XM_018130110.1"/>
</dbReference>
<evidence type="ECO:0000259" key="3">
    <source>
        <dbReference type="Pfam" id="PF19031"/>
    </source>
</evidence>
<comment type="similarity">
    <text evidence="1">Belongs to the CCZ1 family.</text>
</comment>
<dbReference type="Proteomes" id="UP000243052">
    <property type="component" value="Chromosome ii"/>
</dbReference>
<dbReference type="Pfam" id="PF19031">
    <property type="entry name" value="Intu_longin_1"/>
    <property type="match status" value="1"/>
</dbReference>